<dbReference type="AlphaFoldDB" id="A0A0F9LV63"/>
<comment type="caution">
    <text evidence="1">The sequence shown here is derived from an EMBL/GenBank/DDBJ whole genome shotgun (WGS) entry which is preliminary data.</text>
</comment>
<proteinExistence type="predicted"/>
<protein>
    <submittedName>
        <fullName evidence="1">Uncharacterized protein</fullName>
    </submittedName>
</protein>
<dbReference type="EMBL" id="LAZR01010202">
    <property type="protein sequence ID" value="KKM68255.1"/>
    <property type="molecule type" value="Genomic_DNA"/>
</dbReference>
<gene>
    <name evidence="1" type="ORF">LCGC14_1462680</name>
</gene>
<reference evidence="1" key="1">
    <citation type="journal article" date="2015" name="Nature">
        <title>Complex archaea that bridge the gap between prokaryotes and eukaryotes.</title>
        <authorList>
            <person name="Spang A."/>
            <person name="Saw J.H."/>
            <person name="Jorgensen S.L."/>
            <person name="Zaremba-Niedzwiedzka K."/>
            <person name="Martijn J."/>
            <person name="Lind A.E."/>
            <person name="van Eijk R."/>
            <person name="Schleper C."/>
            <person name="Guy L."/>
            <person name="Ettema T.J."/>
        </authorList>
    </citation>
    <scope>NUCLEOTIDE SEQUENCE</scope>
</reference>
<sequence length="181" mass="19607">MRAAVMTIRMVSDWLADPTNGVNAEIAKLSTENLLDDGDSVPPAVQQILTATKDDIATRRELPTDIATPVLVVVQGDALNVPQGHTQNRIDINDLPVAVLYGTRDVASAAGEEDAYYTLDAAMRSLNNLWAGPNESARTRKGIQISKINGYQVMPTDSETADRGLQMALIARLHVRETIPT</sequence>
<organism evidence="1">
    <name type="scientific">marine sediment metagenome</name>
    <dbReference type="NCBI Taxonomy" id="412755"/>
    <lineage>
        <taxon>unclassified sequences</taxon>
        <taxon>metagenomes</taxon>
        <taxon>ecological metagenomes</taxon>
    </lineage>
</organism>
<name>A0A0F9LV63_9ZZZZ</name>
<evidence type="ECO:0000313" key="1">
    <source>
        <dbReference type="EMBL" id="KKM68255.1"/>
    </source>
</evidence>
<accession>A0A0F9LV63</accession>